<evidence type="ECO:0000313" key="16">
    <source>
        <dbReference type="EMBL" id="HIV01677.1"/>
    </source>
</evidence>
<dbReference type="Gene3D" id="1.10.10.10">
    <property type="entry name" value="Winged helix-like DNA-binding domain superfamily/Winged helix DNA-binding domain"/>
    <property type="match status" value="1"/>
</dbReference>
<dbReference type="HAMAP" id="MF_00015">
    <property type="entry name" value="LexA"/>
    <property type="match status" value="1"/>
</dbReference>
<dbReference type="PRINTS" id="PR00726">
    <property type="entry name" value="LEXASERPTASE"/>
</dbReference>
<dbReference type="PANTHER" id="PTHR33516:SF2">
    <property type="entry name" value="LEXA REPRESSOR-RELATED"/>
    <property type="match status" value="1"/>
</dbReference>
<dbReference type="InterPro" id="IPR039418">
    <property type="entry name" value="LexA-like"/>
</dbReference>
<evidence type="ECO:0000313" key="17">
    <source>
        <dbReference type="Proteomes" id="UP000886861"/>
    </source>
</evidence>
<protein>
    <recommendedName>
        <fullName evidence="12">LexA repressor</fullName>
        <ecNumber evidence="12">3.4.21.88</ecNumber>
    </recommendedName>
</protein>
<evidence type="ECO:0000256" key="13">
    <source>
        <dbReference type="RuleBase" id="RU003991"/>
    </source>
</evidence>
<comment type="caution">
    <text evidence="12">Lacks conserved residue(s) required for the propagation of feature annotation.</text>
</comment>
<comment type="caution">
    <text evidence="16">The sequence shown here is derived from an EMBL/GenBank/DDBJ whole genome shotgun (WGS) entry which is preliminary data.</text>
</comment>
<evidence type="ECO:0000256" key="10">
    <source>
        <dbReference type="ARBA" id="ARBA00023204"/>
    </source>
</evidence>
<dbReference type="EC" id="3.4.21.88" evidence="12"/>
<keyword evidence="2 12" id="KW-0678">Repressor</keyword>
<proteinExistence type="inferred from homology"/>
<dbReference type="CDD" id="cd06529">
    <property type="entry name" value="S24_LexA-like"/>
    <property type="match status" value="1"/>
</dbReference>
<dbReference type="SUPFAM" id="SSF51306">
    <property type="entry name" value="LexA/Signal peptidase"/>
    <property type="match status" value="1"/>
</dbReference>
<evidence type="ECO:0000256" key="9">
    <source>
        <dbReference type="ARBA" id="ARBA00023163"/>
    </source>
</evidence>
<evidence type="ECO:0000256" key="7">
    <source>
        <dbReference type="ARBA" id="ARBA00023015"/>
    </source>
</evidence>
<keyword evidence="11 12" id="KW-0742">SOS response</keyword>
<dbReference type="InterPro" id="IPR036286">
    <property type="entry name" value="LexA/Signal_pep-like_sf"/>
</dbReference>
<evidence type="ECO:0000256" key="6">
    <source>
        <dbReference type="ARBA" id="ARBA00022813"/>
    </source>
</evidence>
<dbReference type="InterPro" id="IPR006197">
    <property type="entry name" value="Peptidase_S24_LexA"/>
</dbReference>
<keyword evidence="10 12" id="KW-0234">DNA repair</keyword>
<evidence type="ECO:0000256" key="12">
    <source>
        <dbReference type="HAMAP-Rule" id="MF_00015"/>
    </source>
</evidence>
<reference evidence="16" key="1">
    <citation type="submission" date="2020-10" db="EMBL/GenBank/DDBJ databases">
        <authorList>
            <person name="Gilroy R."/>
        </authorList>
    </citation>
    <scope>NUCLEOTIDE SEQUENCE</scope>
    <source>
        <strain evidence="16">CHK186-9395</strain>
    </source>
</reference>
<dbReference type="GO" id="GO:0003677">
    <property type="term" value="F:DNA binding"/>
    <property type="evidence" value="ECO:0007669"/>
    <property type="project" value="UniProtKB-UniRule"/>
</dbReference>
<organism evidence="16 17">
    <name type="scientific">Candidatus Caccopulliclostridium gallistercoris</name>
    <dbReference type="NCBI Taxonomy" id="2840719"/>
    <lineage>
        <taxon>Bacteria</taxon>
        <taxon>Bacillati</taxon>
        <taxon>Bacillota</taxon>
        <taxon>Clostridia</taxon>
        <taxon>Candidatus Caccopulliclostridium</taxon>
    </lineage>
</organism>
<dbReference type="Proteomes" id="UP000886861">
    <property type="component" value="Unassembled WGS sequence"/>
</dbReference>
<accession>A0A9D1SZ74</accession>
<keyword evidence="4 12" id="KW-0227">DNA damage</keyword>
<dbReference type="PANTHER" id="PTHR33516">
    <property type="entry name" value="LEXA REPRESSOR"/>
    <property type="match status" value="1"/>
</dbReference>
<feature type="DNA-binding region" description="H-T-H motif" evidence="12">
    <location>
        <begin position="28"/>
        <end position="48"/>
    </location>
</feature>
<dbReference type="EMBL" id="DVOJ01000014">
    <property type="protein sequence ID" value="HIV01677.1"/>
    <property type="molecule type" value="Genomic_DNA"/>
</dbReference>
<dbReference type="NCBIfam" id="TIGR00498">
    <property type="entry name" value="lexA"/>
    <property type="match status" value="1"/>
</dbReference>
<dbReference type="GO" id="GO:0004252">
    <property type="term" value="F:serine-type endopeptidase activity"/>
    <property type="evidence" value="ECO:0007669"/>
    <property type="project" value="UniProtKB-UniRule"/>
</dbReference>
<sequence>MKKSEVNLAKLLTYLKNYQCQHGYTPSYREMQSYLGLKSVNTVDYYINKLVERDLIRKNPLRKRAIEIVDDTKMLKNSMEMTRLPLLGKIAGGQPILAEENLIETYAISKNFFGTEQDLFLLKVVGDSMKEGGIANGDTIIVKVQNTAEDGDIVVARVDSGTTVKKFYREKNGYRLQPQNQLYFPIYTHKVEILGKVIGVIKRF</sequence>
<evidence type="ECO:0000259" key="14">
    <source>
        <dbReference type="Pfam" id="PF00717"/>
    </source>
</evidence>
<evidence type="ECO:0000256" key="11">
    <source>
        <dbReference type="ARBA" id="ARBA00023236"/>
    </source>
</evidence>
<dbReference type="InterPro" id="IPR006200">
    <property type="entry name" value="LexA"/>
</dbReference>
<dbReference type="InterPro" id="IPR015927">
    <property type="entry name" value="Peptidase_S24_S26A/B/C"/>
</dbReference>
<comment type="similarity">
    <text evidence="1 12 13">Belongs to the peptidase S24 family.</text>
</comment>
<keyword evidence="8 12" id="KW-0238">DNA-binding</keyword>
<evidence type="ECO:0000256" key="4">
    <source>
        <dbReference type="ARBA" id="ARBA00022763"/>
    </source>
</evidence>
<dbReference type="GO" id="GO:0009432">
    <property type="term" value="P:SOS response"/>
    <property type="evidence" value="ECO:0007669"/>
    <property type="project" value="UniProtKB-UniRule"/>
</dbReference>
<comment type="subunit">
    <text evidence="12">Homodimer.</text>
</comment>
<evidence type="ECO:0000259" key="15">
    <source>
        <dbReference type="Pfam" id="PF01726"/>
    </source>
</evidence>
<dbReference type="FunFam" id="2.10.109.10:FF:000001">
    <property type="entry name" value="LexA repressor"/>
    <property type="match status" value="1"/>
</dbReference>
<name>A0A9D1SZ74_9FIRM</name>
<evidence type="ECO:0000256" key="2">
    <source>
        <dbReference type="ARBA" id="ARBA00022491"/>
    </source>
</evidence>
<dbReference type="Gene3D" id="2.10.109.10">
    <property type="entry name" value="Umud Fragment, subunit A"/>
    <property type="match status" value="1"/>
</dbReference>
<dbReference type="InterPro" id="IPR036388">
    <property type="entry name" value="WH-like_DNA-bd_sf"/>
</dbReference>
<evidence type="ECO:0000256" key="3">
    <source>
        <dbReference type="ARBA" id="ARBA00022705"/>
    </source>
</evidence>
<dbReference type="GO" id="GO:0006281">
    <property type="term" value="P:DNA repair"/>
    <property type="evidence" value="ECO:0007669"/>
    <property type="project" value="UniProtKB-UniRule"/>
</dbReference>
<evidence type="ECO:0000256" key="5">
    <source>
        <dbReference type="ARBA" id="ARBA00022801"/>
    </source>
</evidence>
<dbReference type="GO" id="GO:0045892">
    <property type="term" value="P:negative regulation of DNA-templated transcription"/>
    <property type="evidence" value="ECO:0007669"/>
    <property type="project" value="UniProtKB-UniRule"/>
</dbReference>
<reference evidence="16" key="2">
    <citation type="journal article" date="2021" name="PeerJ">
        <title>Extensive microbial diversity within the chicken gut microbiome revealed by metagenomics and culture.</title>
        <authorList>
            <person name="Gilroy R."/>
            <person name="Ravi A."/>
            <person name="Getino M."/>
            <person name="Pursley I."/>
            <person name="Horton D.L."/>
            <person name="Alikhan N.F."/>
            <person name="Baker D."/>
            <person name="Gharbi K."/>
            <person name="Hall N."/>
            <person name="Watson M."/>
            <person name="Adriaenssens E.M."/>
            <person name="Foster-Nyarko E."/>
            <person name="Jarju S."/>
            <person name="Secka A."/>
            <person name="Antonio M."/>
            <person name="Oren A."/>
            <person name="Chaudhuri R.R."/>
            <person name="La Ragione R."/>
            <person name="Hildebrand F."/>
            <person name="Pallen M.J."/>
        </authorList>
    </citation>
    <scope>NUCLEOTIDE SEQUENCE</scope>
    <source>
        <strain evidence="16">CHK186-9395</strain>
    </source>
</reference>
<feature type="active site" description="For autocatalytic cleavage activity" evidence="12">
    <location>
        <position position="128"/>
    </location>
</feature>
<keyword evidence="6 12" id="KW-0068">Autocatalytic cleavage</keyword>
<comment type="function">
    <text evidence="12">Represses a number of genes involved in the response to DNA damage (SOS response), including recA and lexA. In the presence of single-stranded DNA, RecA interacts with LexA causing an autocatalytic cleavage which disrupts the DNA-binding part of LexA, leading to derepression of the SOS regulon and eventually DNA repair.</text>
</comment>
<keyword evidence="7 12" id="KW-0805">Transcription regulation</keyword>
<evidence type="ECO:0000256" key="1">
    <source>
        <dbReference type="ARBA" id="ARBA00007484"/>
    </source>
</evidence>
<feature type="active site" description="For autocatalytic cleavage activity" evidence="12">
    <location>
        <position position="165"/>
    </location>
</feature>
<dbReference type="SUPFAM" id="SSF46785">
    <property type="entry name" value="Winged helix' DNA-binding domain"/>
    <property type="match status" value="1"/>
</dbReference>
<dbReference type="GO" id="GO:0006508">
    <property type="term" value="P:proteolysis"/>
    <property type="evidence" value="ECO:0007669"/>
    <property type="project" value="InterPro"/>
</dbReference>
<keyword evidence="5 12" id="KW-0378">Hydrolase</keyword>
<keyword evidence="3 12" id="KW-0235">DNA replication</keyword>
<feature type="domain" description="LexA repressor DNA-binding" evidence="15">
    <location>
        <begin position="10"/>
        <end position="65"/>
    </location>
</feature>
<dbReference type="InterPro" id="IPR036390">
    <property type="entry name" value="WH_DNA-bd_sf"/>
</dbReference>
<dbReference type="Pfam" id="PF01726">
    <property type="entry name" value="LexA_DNA_bind"/>
    <property type="match status" value="1"/>
</dbReference>
<keyword evidence="9 12" id="KW-0804">Transcription</keyword>
<comment type="catalytic activity">
    <reaction evidence="12">
        <text>Hydrolysis of Ala-|-Gly bond in repressor LexA.</text>
        <dbReference type="EC" id="3.4.21.88"/>
    </reaction>
</comment>
<dbReference type="InterPro" id="IPR050077">
    <property type="entry name" value="LexA_repressor"/>
</dbReference>
<gene>
    <name evidence="12 16" type="primary">lexA</name>
    <name evidence="16" type="ORF">IAA62_03910</name>
</gene>
<dbReference type="InterPro" id="IPR006199">
    <property type="entry name" value="LexA_DNA-bd_dom"/>
</dbReference>
<dbReference type="Pfam" id="PF00717">
    <property type="entry name" value="Peptidase_S24"/>
    <property type="match status" value="1"/>
</dbReference>
<feature type="domain" description="Peptidase S24/S26A/S26B/S26C" evidence="14">
    <location>
        <begin position="85"/>
        <end position="198"/>
    </location>
</feature>
<dbReference type="GO" id="GO:0006260">
    <property type="term" value="P:DNA replication"/>
    <property type="evidence" value="ECO:0007669"/>
    <property type="project" value="UniProtKB-UniRule"/>
</dbReference>
<evidence type="ECO:0000256" key="8">
    <source>
        <dbReference type="ARBA" id="ARBA00023125"/>
    </source>
</evidence>
<dbReference type="AlphaFoldDB" id="A0A9D1SZ74"/>